<name>A0A7K1LH51_9MICC</name>
<keyword evidence="3 5" id="KW-1133">Transmembrane helix</keyword>
<feature type="transmembrane region" description="Helical" evidence="5">
    <location>
        <begin position="96"/>
        <end position="115"/>
    </location>
</feature>
<dbReference type="GO" id="GO:0016020">
    <property type="term" value="C:membrane"/>
    <property type="evidence" value="ECO:0007669"/>
    <property type="project" value="UniProtKB-SubCell"/>
</dbReference>
<dbReference type="InterPro" id="IPR049453">
    <property type="entry name" value="Memb_transporter_dom"/>
</dbReference>
<dbReference type="EMBL" id="WOGT01000002">
    <property type="protein sequence ID" value="MUN54519.1"/>
    <property type="molecule type" value="Genomic_DNA"/>
</dbReference>
<feature type="transmembrane region" description="Helical" evidence="5">
    <location>
        <begin position="20"/>
        <end position="39"/>
    </location>
</feature>
<feature type="transmembrane region" description="Helical" evidence="5">
    <location>
        <begin position="285"/>
        <end position="303"/>
    </location>
</feature>
<dbReference type="OrthoDB" id="4989419at2"/>
<comment type="caution">
    <text evidence="7">The sequence shown here is derived from an EMBL/GenBank/DDBJ whole genome shotgun (WGS) entry which is preliminary data.</text>
</comment>
<feature type="transmembrane region" description="Helical" evidence="5">
    <location>
        <begin position="309"/>
        <end position="329"/>
    </location>
</feature>
<dbReference type="Pfam" id="PF13515">
    <property type="entry name" value="FUSC_2"/>
    <property type="match status" value="1"/>
</dbReference>
<dbReference type="RefSeq" id="WP_129315158.1">
    <property type="nucleotide sequence ID" value="NZ_JBFCQO010000008.1"/>
</dbReference>
<dbReference type="Proteomes" id="UP000462152">
    <property type="component" value="Unassembled WGS sequence"/>
</dbReference>
<gene>
    <name evidence="7" type="ORF">GMA10_04715</name>
</gene>
<evidence type="ECO:0000256" key="4">
    <source>
        <dbReference type="ARBA" id="ARBA00023136"/>
    </source>
</evidence>
<evidence type="ECO:0000313" key="8">
    <source>
        <dbReference type="Proteomes" id="UP000462152"/>
    </source>
</evidence>
<reference evidence="7 8" key="1">
    <citation type="submission" date="2019-12" db="EMBL/GenBank/DDBJ databases">
        <authorList>
            <person name="Li J."/>
            <person name="Shi Y."/>
            <person name="Xu G."/>
            <person name="Xiao D."/>
            <person name="Ran X."/>
        </authorList>
    </citation>
    <scope>NUCLEOTIDE SEQUENCE [LARGE SCALE GENOMIC DNA]</scope>
    <source>
        <strain evidence="7 8">JCM 15915</strain>
    </source>
</reference>
<feature type="transmembrane region" description="Helical" evidence="5">
    <location>
        <begin position="187"/>
        <end position="207"/>
    </location>
</feature>
<feature type="domain" description="Integral membrane bound transporter" evidence="6">
    <location>
        <begin position="200"/>
        <end position="325"/>
    </location>
</feature>
<feature type="transmembrane region" description="Helical" evidence="5">
    <location>
        <begin position="236"/>
        <end position="255"/>
    </location>
</feature>
<comment type="subcellular location">
    <subcellularLocation>
        <location evidence="1">Membrane</location>
        <topology evidence="1">Multi-pass membrane protein</topology>
    </subcellularLocation>
</comment>
<accession>A0A7K1LH51</accession>
<evidence type="ECO:0000256" key="3">
    <source>
        <dbReference type="ARBA" id="ARBA00022989"/>
    </source>
</evidence>
<evidence type="ECO:0000256" key="2">
    <source>
        <dbReference type="ARBA" id="ARBA00022692"/>
    </source>
</evidence>
<evidence type="ECO:0000259" key="6">
    <source>
        <dbReference type="Pfam" id="PF13515"/>
    </source>
</evidence>
<keyword evidence="8" id="KW-1185">Reference proteome</keyword>
<evidence type="ECO:0000313" key="7">
    <source>
        <dbReference type="EMBL" id="MUN54519.1"/>
    </source>
</evidence>
<evidence type="ECO:0000256" key="1">
    <source>
        <dbReference type="ARBA" id="ARBA00004141"/>
    </source>
</evidence>
<feature type="transmembrane region" description="Helical" evidence="5">
    <location>
        <begin position="73"/>
        <end position="90"/>
    </location>
</feature>
<evidence type="ECO:0000256" key="5">
    <source>
        <dbReference type="SAM" id="Phobius"/>
    </source>
</evidence>
<sequence length="356" mass="37546">MTNGHIREIVSFAPSKADHIPAIRIAASVAVPLAVLLLLGRVDLSIYASFGAFTSIYARQEPLRDRLRHQSQAAALLIASIGVGLALAYLQPGPWVVILVCALVGGVGAMIGLILTLRPPGGLFFIFASGAVGSMPTTPPVLLALLAGVGAAAWSILAGMAGSFLGEGRRGPVAPVPAHHGQTRKQILQRGLMFFGAAAIAGVLGQLSGLSHAYWAMVAAVAPIAAPNVTARLYKCIQRIVGTFGGILIAAFLFSTGLHEWHMAVYVVILQFLAEAYVMRNYGFAMFFVTPLALMMVQLAHPASPTEILTARMAETAIGAAVGFVLILLTRTPAEREADTQAMPILRHSDRKKKVS</sequence>
<dbReference type="AlphaFoldDB" id="A0A7K1LH51"/>
<organism evidence="7 8">
    <name type="scientific">Rothia koreensis</name>
    <dbReference type="NCBI Taxonomy" id="592378"/>
    <lineage>
        <taxon>Bacteria</taxon>
        <taxon>Bacillati</taxon>
        <taxon>Actinomycetota</taxon>
        <taxon>Actinomycetes</taxon>
        <taxon>Micrococcales</taxon>
        <taxon>Micrococcaceae</taxon>
        <taxon>Rothia</taxon>
    </lineage>
</organism>
<feature type="transmembrane region" description="Helical" evidence="5">
    <location>
        <begin position="144"/>
        <end position="166"/>
    </location>
</feature>
<protein>
    <submittedName>
        <fullName evidence="7">FUSC family protein</fullName>
    </submittedName>
</protein>
<proteinExistence type="predicted"/>
<keyword evidence="2 5" id="KW-0812">Transmembrane</keyword>
<keyword evidence="4 5" id="KW-0472">Membrane</keyword>